<dbReference type="PROSITE" id="PS50828">
    <property type="entry name" value="SMR"/>
    <property type="match status" value="1"/>
</dbReference>
<comment type="similarity">
    <text evidence="6">Belongs to the SmrB family.</text>
</comment>
<evidence type="ECO:0000256" key="5">
    <source>
        <dbReference type="ARBA" id="ARBA00022884"/>
    </source>
</evidence>
<evidence type="ECO:0000256" key="4">
    <source>
        <dbReference type="ARBA" id="ARBA00022801"/>
    </source>
</evidence>
<feature type="compositionally biased region" description="Basic and acidic residues" evidence="7">
    <location>
        <begin position="40"/>
        <end position="52"/>
    </location>
</feature>
<keyword evidence="4 6" id="KW-0378">Hydrolase</keyword>
<dbReference type="GO" id="GO:0072344">
    <property type="term" value="P:rescue of stalled ribosome"/>
    <property type="evidence" value="ECO:0007669"/>
    <property type="project" value="UniProtKB-UniRule"/>
</dbReference>
<protein>
    <recommendedName>
        <fullName evidence="6">Ribosome rescue factor SmrB</fullName>
        <ecNumber evidence="6">3.1.-.-</ecNumber>
    </recommendedName>
</protein>
<gene>
    <name evidence="6" type="primary">smrB</name>
    <name evidence="9" type="ORF">GCM10010982_34680</name>
</gene>
<dbReference type="GO" id="GO:0016787">
    <property type="term" value="F:hydrolase activity"/>
    <property type="evidence" value="ECO:0007669"/>
    <property type="project" value="UniProtKB-KW"/>
</dbReference>
<dbReference type="EC" id="3.1.-.-" evidence="6"/>
<reference evidence="9" key="1">
    <citation type="journal article" date="2014" name="Int. J. Syst. Evol. Microbiol.">
        <title>Complete genome sequence of Corynebacterium casei LMG S-19264T (=DSM 44701T), isolated from a smear-ripened cheese.</title>
        <authorList>
            <consortium name="US DOE Joint Genome Institute (JGI-PGF)"/>
            <person name="Walter F."/>
            <person name="Albersmeier A."/>
            <person name="Kalinowski J."/>
            <person name="Ruckert C."/>
        </authorList>
    </citation>
    <scope>NUCLEOTIDE SEQUENCE</scope>
    <source>
        <strain evidence="9">CGMCC 1.7086</strain>
    </source>
</reference>
<comment type="caution">
    <text evidence="9">The sequence shown here is derived from an EMBL/GenBank/DDBJ whole genome shotgun (WGS) entry which is preliminary data.</text>
</comment>
<keyword evidence="10" id="KW-1185">Reference proteome</keyword>
<dbReference type="AlphaFoldDB" id="A0A917Z4C8"/>
<dbReference type="GO" id="GO:0004521">
    <property type="term" value="F:RNA endonuclease activity"/>
    <property type="evidence" value="ECO:0007669"/>
    <property type="project" value="UniProtKB-UniRule"/>
</dbReference>
<dbReference type="EMBL" id="BMLS01000007">
    <property type="protein sequence ID" value="GGO73654.1"/>
    <property type="molecule type" value="Genomic_DNA"/>
</dbReference>
<dbReference type="PANTHER" id="PTHR35562:SF1">
    <property type="entry name" value="UPF0115 PROTEIN YFCN"/>
    <property type="match status" value="1"/>
</dbReference>
<dbReference type="InterPro" id="IPR002625">
    <property type="entry name" value="Smr_dom"/>
</dbReference>
<keyword evidence="2 6" id="KW-0699">rRNA-binding</keyword>
<comment type="function">
    <text evidence="6">Acts as a ribosome collision sensor. Detects stalled/collided disomes (pairs of ribosomes where the leading ribosome is stalled and a second ribosome has collided with it) and endonucleolytically cleaves mRNA at the 5' boundary of the stalled ribosome. Stalled/collided disomes form a new interface (primarily via the 30S subunits) that binds SmrB. Cleaved mRNA becomes available for tmRNA ligation, leading to ribosomal subunit dissociation and rescue of stalled ribosomes.</text>
</comment>
<evidence type="ECO:0000256" key="2">
    <source>
        <dbReference type="ARBA" id="ARBA00022730"/>
    </source>
</evidence>
<dbReference type="InterPro" id="IPR036063">
    <property type="entry name" value="Smr_dom_sf"/>
</dbReference>
<feature type="region of interest" description="Disordered" evidence="7">
    <location>
        <begin position="23"/>
        <end position="52"/>
    </location>
</feature>
<evidence type="ECO:0000256" key="1">
    <source>
        <dbReference type="ARBA" id="ARBA00022722"/>
    </source>
</evidence>
<keyword evidence="3 6" id="KW-0255">Endonuclease</keyword>
<dbReference type="InterPro" id="IPR022990">
    <property type="entry name" value="SmrB-like"/>
</dbReference>
<evidence type="ECO:0000256" key="7">
    <source>
        <dbReference type="SAM" id="MobiDB-lite"/>
    </source>
</evidence>
<dbReference type="GO" id="GO:0019843">
    <property type="term" value="F:rRNA binding"/>
    <property type="evidence" value="ECO:0007669"/>
    <property type="project" value="UniProtKB-UniRule"/>
</dbReference>
<dbReference type="SMART" id="SM00463">
    <property type="entry name" value="SMR"/>
    <property type="match status" value="1"/>
</dbReference>
<evidence type="ECO:0000313" key="9">
    <source>
        <dbReference type="EMBL" id="GGO73654.1"/>
    </source>
</evidence>
<feature type="domain" description="Smr" evidence="8">
    <location>
        <begin position="106"/>
        <end position="181"/>
    </location>
</feature>
<keyword evidence="1 6" id="KW-0540">Nuclease</keyword>
<dbReference type="Pfam" id="PF01713">
    <property type="entry name" value="Smr"/>
    <property type="match status" value="1"/>
</dbReference>
<evidence type="ECO:0000259" key="8">
    <source>
        <dbReference type="PROSITE" id="PS50828"/>
    </source>
</evidence>
<name>A0A917Z4C8_9ALTE</name>
<evidence type="ECO:0000256" key="3">
    <source>
        <dbReference type="ARBA" id="ARBA00022759"/>
    </source>
</evidence>
<dbReference type="PANTHER" id="PTHR35562">
    <property type="entry name" value="DNA ENDONUCLEASE SMRA-RELATED"/>
    <property type="match status" value="1"/>
</dbReference>
<sequence length="188" mass="21246">MSKKTDLNDDDLSLFHSEIRGVRRIRQDKIPPPPPGSKFKTAELRSKRTNQQERLDARQAAASFAFSDGFEAWFDPNQPLKYVKPGSDSHEVKRLRRGDYPPDLILDLHGLKRDDAKLEIAALLHTAIKQHCACVCIVHGIGEHILKKSVPNWLVQHPDVLAFHQAPLEWGGNGALLVLLSSENPRRR</sequence>
<dbReference type="Gene3D" id="3.30.1370.110">
    <property type="match status" value="1"/>
</dbReference>
<proteinExistence type="inferred from homology"/>
<dbReference type="NCBIfam" id="NF003432">
    <property type="entry name" value="PRK04946.1"/>
    <property type="match status" value="1"/>
</dbReference>
<reference evidence="9" key="2">
    <citation type="submission" date="2020-09" db="EMBL/GenBank/DDBJ databases">
        <authorList>
            <person name="Sun Q."/>
            <person name="Zhou Y."/>
        </authorList>
    </citation>
    <scope>NUCLEOTIDE SEQUENCE</scope>
    <source>
        <strain evidence="9">CGMCC 1.7086</strain>
    </source>
</reference>
<organism evidence="9 10">
    <name type="scientific">Bowmanella pacifica</name>
    <dbReference type="NCBI Taxonomy" id="502051"/>
    <lineage>
        <taxon>Bacteria</taxon>
        <taxon>Pseudomonadati</taxon>
        <taxon>Pseudomonadota</taxon>
        <taxon>Gammaproteobacteria</taxon>
        <taxon>Alteromonadales</taxon>
        <taxon>Alteromonadaceae</taxon>
        <taxon>Bowmanella</taxon>
    </lineage>
</organism>
<evidence type="ECO:0000256" key="6">
    <source>
        <dbReference type="HAMAP-Rule" id="MF_01042"/>
    </source>
</evidence>
<dbReference type="RefSeq" id="WP_188698157.1">
    <property type="nucleotide sequence ID" value="NZ_BMLS01000007.1"/>
</dbReference>
<accession>A0A917Z4C8</accession>
<keyword evidence="5 6" id="KW-0694">RNA-binding</keyword>
<dbReference type="SUPFAM" id="SSF160443">
    <property type="entry name" value="SMR domain-like"/>
    <property type="match status" value="1"/>
</dbReference>
<dbReference type="HAMAP" id="MF_01042">
    <property type="entry name" value="SmrB"/>
    <property type="match status" value="1"/>
</dbReference>
<comment type="subunit">
    <text evidence="6">Associates with collided ribosomes, but not with correctly translating polysomes.</text>
</comment>
<dbReference type="Proteomes" id="UP000606935">
    <property type="component" value="Unassembled WGS sequence"/>
</dbReference>
<evidence type="ECO:0000313" key="10">
    <source>
        <dbReference type="Proteomes" id="UP000606935"/>
    </source>
</evidence>